<evidence type="ECO:0000259" key="8">
    <source>
        <dbReference type="PROSITE" id="PS51387"/>
    </source>
</evidence>
<feature type="region of interest" description="Disordered" evidence="6">
    <location>
        <begin position="183"/>
        <end position="221"/>
    </location>
</feature>
<dbReference type="InterPro" id="IPR016166">
    <property type="entry name" value="FAD-bd_PCMH"/>
</dbReference>
<dbReference type="GO" id="GO:0016491">
    <property type="term" value="F:oxidoreductase activity"/>
    <property type="evidence" value="ECO:0007669"/>
    <property type="project" value="UniProtKB-KW"/>
</dbReference>
<accession>A0A7J6NRW2</accession>
<evidence type="ECO:0000256" key="2">
    <source>
        <dbReference type="ARBA" id="ARBA00005466"/>
    </source>
</evidence>
<organism evidence="9 10">
    <name type="scientific">Perkinsus olseni</name>
    <name type="common">Perkinsus atlanticus</name>
    <dbReference type="NCBI Taxonomy" id="32597"/>
    <lineage>
        <taxon>Eukaryota</taxon>
        <taxon>Sar</taxon>
        <taxon>Alveolata</taxon>
        <taxon>Perkinsozoa</taxon>
        <taxon>Perkinsea</taxon>
        <taxon>Perkinsida</taxon>
        <taxon>Perkinsidae</taxon>
        <taxon>Perkinsus</taxon>
    </lineage>
</organism>
<comment type="caution">
    <text evidence="9">The sequence shown here is derived from an EMBL/GenBank/DDBJ whole genome shotgun (WGS) entry which is preliminary data.</text>
</comment>
<sequence length="925" mass="99425">MSTMSRSLCTVFLLLCVLATCCLSSSPVQDDYCRTLVGPDSYCQRSVCHGSSRSCVGRRVAEEVDWDAYCREQVGDQSYCKSWTSNPVCHGSAVKCGPGSAVPTTTTVGLPPPSTTTVSQQTTSDPTSSTTASPETSDVVDWDDYCRGQVGPGSYCKTWDQYPVCQGSTVRCGGGVVVTTTTAASPVTTSEPSTTAGPSTTGEGTSTGAATTTTGAATTTTGAATTTTGAATTTTGGGTVNWDAYCQREVGPGSYCKTWDSVPVCQGSTVRCGNDVVITTTSTQMVTTTTEQSSTTSPDTTTSTTERLTTTTSTATTTVESTSSPSQTTTSTTTSQSIATTSMATTTRTTTSSTSATTTNCYQSGTCTPDPEGAVSAIRAAIGDAYVTTGKDMPEVFIPQYTSITPAAVVSPGNDHEVEQVMQICFDYYVPVVVRSDSGNSFAGQSTVQDGIVIRMDRFVSVEVEPSGFLGSEYVAEIGAGTRLLEAYTRLYDHNPPLSINGGSCPSVSVSGLAQGGAYGYSSTMWGMLADHVMAVDIVVQELGGPFKLVHATRTNDHADLLKALRGGMGGNYGVVTKWYLSAFRASEKVYIYRHQVAANSKSKADVLAKTKAYQNVMINQPSSNGLWGKVKIHSNFEMHYEGMCLCDPITSDCTDCDETMDKVDSAVQVNTWITKPSQKFTNAAYGAWSWAGCTKWADPDCPSDAVYPGTGVDPTSAMDNCWAYDWSLNENLPWKSNSVYVRESDMTDSFWDTIWDLSHQPECQKGRNICIITFEYYGGKMLDEPTDCSGAGPCTSFIHRHQGWNIQVSSLWNKGDSAGEETSTNWVAKAFAAIDQFSSLKESYQNYISNQWTVDPWKDKFFPGQDVQPDHWKYRYFGPLSNGVYNRLQEVKCRYNPYNLFITPATADIVVQLPTTCTTTRKST</sequence>
<reference evidence="9 10" key="1">
    <citation type="submission" date="2020-04" db="EMBL/GenBank/DDBJ databases">
        <title>Perkinsus olseni comparative genomics.</title>
        <authorList>
            <person name="Bogema D.R."/>
        </authorList>
    </citation>
    <scope>NUCLEOTIDE SEQUENCE [LARGE SCALE GENOMIC DNA]</scope>
    <source>
        <strain evidence="9">00978-12</strain>
    </source>
</reference>
<evidence type="ECO:0000256" key="4">
    <source>
        <dbReference type="ARBA" id="ARBA00022827"/>
    </source>
</evidence>
<keyword evidence="4" id="KW-0274">FAD</keyword>
<keyword evidence="3" id="KW-0285">Flavoprotein</keyword>
<evidence type="ECO:0000256" key="6">
    <source>
        <dbReference type="SAM" id="MobiDB-lite"/>
    </source>
</evidence>
<dbReference type="PROSITE" id="PS51387">
    <property type="entry name" value="FAD_PCMH"/>
    <property type="match status" value="1"/>
</dbReference>
<feature type="signal peptide" evidence="7">
    <location>
        <begin position="1"/>
        <end position="24"/>
    </location>
</feature>
<dbReference type="InterPro" id="IPR036318">
    <property type="entry name" value="FAD-bd_PCMH-like_sf"/>
</dbReference>
<evidence type="ECO:0000313" key="9">
    <source>
        <dbReference type="EMBL" id="KAF4686555.1"/>
    </source>
</evidence>
<dbReference type="Proteomes" id="UP000541610">
    <property type="component" value="Unassembled WGS sequence"/>
</dbReference>
<dbReference type="GO" id="GO:0071949">
    <property type="term" value="F:FAD binding"/>
    <property type="evidence" value="ECO:0007669"/>
    <property type="project" value="InterPro"/>
</dbReference>
<dbReference type="InterPro" id="IPR050416">
    <property type="entry name" value="FAD-linked_Oxidoreductase"/>
</dbReference>
<feature type="region of interest" description="Disordered" evidence="6">
    <location>
        <begin position="104"/>
        <end position="139"/>
    </location>
</feature>
<dbReference type="PANTHER" id="PTHR42973:SF39">
    <property type="entry name" value="FAD-BINDING PCMH-TYPE DOMAIN-CONTAINING PROTEIN"/>
    <property type="match status" value="1"/>
</dbReference>
<name>A0A7J6NRW2_PEROL</name>
<evidence type="ECO:0000256" key="5">
    <source>
        <dbReference type="ARBA" id="ARBA00023002"/>
    </source>
</evidence>
<gene>
    <name evidence="9" type="ORF">FOZ60_005062</name>
</gene>
<dbReference type="EMBL" id="JABANP010000217">
    <property type="protein sequence ID" value="KAF4686555.1"/>
    <property type="molecule type" value="Genomic_DNA"/>
</dbReference>
<dbReference type="Pfam" id="PF01565">
    <property type="entry name" value="FAD_binding_4"/>
    <property type="match status" value="1"/>
</dbReference>
<dbReference type="SUPFAM" id="SSF56176">
    <property type="entry name" value="FAD-binding/transporter-associated domain-like"/>
    <property type="match status" value="1"/>
</dbReference>
<feature type="domain" description="FAD-binding PCMH-type" evidence="8">
    <location>
        <begin position="402"/>
        <end position="586"/>
    </location>
</feature>
<dbReference type="InterPro" id="IPR006094">
    <property type="entry name" value="Oxid_FAD_bind_N"/>
</dbReference>
<dbReference type="InterPro" id="IPR016169">
    <property type="entry name" value="FAD-bd_PCMH_sub2"/>
</dbReference>
<dbReference type="Gene3D" id="3.30.465.10">
    <property type="match status" value="1"/>
</dbReference>
<evidence type="ECO:0000313" key="10">
    <source>
        <dbReference type="Proteomes" id="UP000541610"/>
    </source>
</evidence>
<feature type="chain" id="PRO_5029750024" description="FAD-binding PCMH-type domain-containing protein" evidence="7">
    <location>
        <begin position="25"/>
        <end position="925"/>
    </location>
</feature>
<comment type="similarity">
    <text evidence="2">Belongs to the oxygen-dependent FAD-linked oxidoreductase family.</text>
</comment>
<dbReference type="Gene3D" id="3.40.462.20">
    <property type="match status" value="1"/>
</dbReference>
<proteinExistence type="inferred from homology"/>
<evidence type="ECO:0000256" key="1">
    <source>
        <dbReference type="ARBA" id="ARBA00001974"/>
    </source>
</evidence>
<evidence type="ECO:0000256" key="7">
    <source>
        <dbReference type="SAM" id="SignalP"/>
    </source>
</evidence>
<dbReference type="AlphaFoldDB" id="A0A7J6NRW2"/>
<keyword evidence="7" id="KW-0732">Signal</keyword>
<protein>
    <recommendedName>
        <fullName evidence="8">FAD-binding PCMH-type domain-containing protein</fullName>
    </recommendedName>
</protein>
<dbReference type="OrthoDB" id="407275at2759"/>
<evidence type="ECO:0000256" key="3">
    <source>
        <dbReference type="ARBA" id="ARBA00022630"/>
    </source>
</evidence>
<dbReference type="PANTHER" id="PTHR42973">
    <property type="entry name" value="BINDING OXIDOREDUCTASE, PUTATIVE (AFU_ORTHOLOGUE AFUA_1G17690)-RELATED"/>
    <property type="match status" value="1"/>
</dbReference>
<feature type="compositionally biased region" description="Low complexity" evidence="6">
    <location>
        <begin position="104"/>
        <end position="137"/>
    </location>
</feature>
<feature type="region of interest" description="Disordered" evidence="6">
    <location>
        <begin position="285"/>
        <end position="355"/>
    </location>
</feature>
<comment type="cofactor">
    <cofactor evidence="1">
        <name>FAD</name>
        <dbReference type="ChEBI" id="CHEBI:57692"/>
    </cofactor>
</comment>
<keyword evidence="5" id="KW-0560">Oxidoreductase</keyword>